<evidence type="ECO:0000256" key="4">
    <source>
        <dbReference type="ARBA" id="ARBA00022741"/>
    </source>
</evidence>
<dbReference type="EMBL" id="QOQW01000005">
    <property type="protein sequence ID" value="RCK80560.1"/>
    <property type="molecule type" value="Genomic_DNA"/>
</dbReference>
<dbReference type="InterPro" id="IPR033738">
    <property type="entry name" value="AsnB_N"/>
</dbReference>
<evidence type="ECO:0000256" key="7">
    <source>
        <dbReference type="ARBA" id="ARBA00048741"/>
    </source>
</evidence>
<dbReference type="InterPro" id="IPR017932">
    <property type="entry name" value="GATase_2_dom"/>
</dbReference>
<dbReference type="InterPro" id="IPR014729">
    <property type="entry name" value="Rossmann-like_a/b/a_fold"/>
</dbReference>
<evidence type="ECO:0000256" key="8">
    <source>
        <dbReference type="PIRSR" id="PIRSR001589-1"/>
    </source>
</evidence>
<gene>
    <name evidence="12" type="ORF">OZSIB_2873</name>
</gene>
<dbReference type="PANTHER" id="PTHR43284:SF1">
    <property type="entry name" value="ASPARAGINE SYNTHETASE"/>
    <property type="match status" value="1"/>
</dbReference>
<evidence type="ECO:0000256" key="1">
    <source>
        <dbReference type="ARBA" id="ARBA00005187"/>
    </source>
</evidence>
<keyword evidence="8" id="KW-0061">Asparagine biosynthesis</keyword>
<dbReference type="GO" id="GO:0006529">
    <property type="term" value="P:asparagine biosynthetic process"/>
    <property type="evidence" value="ECO:0007669"/>
    <property type="project" value="UniProtKB-KW"/>
</dbReference>
<dbReference type="GO" id="GO:0005829">
    <property type="term" value="C:cytosol"/>
    <property type="evidence" value="ECO:0007669"/>
    <property type="project" value="TreeGrafter"/>
</dbReference>
<dbReference type="Pfam" id="PF13522">
    <property type="entry name" value="GATase_6"/>
    <property type="match status" value="1"/>
</dbReference>
<feature type="site" description="Important for beta-aspartyl-AMP intermediate formation" evidence="10">
    <location>
        <position position="401"/>
    </location>
</feature>
<evidence type="ECO:0000256" key="10">
    <source>
        <dbReference type="PIRSR" id="PIRSR001589-3"/>
    </source>
</evidence>
<dbReference type="InterPro" id="IPR006426">
    <property type="entry name" value="Asn_synth_AEB"/>
</dbReference>
<name>A0A367ZR89_9BACT</name>
<evidence type="ECO:0000313" key="12">
    <source>
        <dbReference type="EMBL" id="RCK80560.1"/>
    </source>
</evidence>
<keyword evidence="6 8" id="KW-0315">Glutamine amidotransferase</keyword>
<dbReference type="GO" id="GO:0005524">
    <property type="term" value="F:ATP binding"/>
    <property type="evidence" value="ECO:0007669"/>
    <property type="project" value="UniProtKB-KW"/>
</dbReference>
<feature type="binding site" evidence="9">
    <location>
        <begin position="399"/>
        <end position="400"/>
    </location>
    <ligand>
        <name>ATP</name>
        <dbReference type="ChEBI" id="CHEBI:30616"/>
    </ligand>
</feature>
<evidence type="ECO:0000256" key="2">
    <source>
        <dbReference type="ARBA" id="ARBA00005752"/>
    </source>
</evidence>
<comment type="pathway">
    <text evidence="1">Amino-acid biosynthesis; L-asparagine biosynthesis; L-asparagine from L-aspartate (L-Gln route): step 1/1.</text>
</comment>
<dbReference type="InterPro" id="IPR029055">
    <property type="entry name" value="Ntn_hydrolases_N"/>
</dbReference>
<dbReference type="PROSITE" id="PS51278">
    <property type="entry name" value="GATASE_TYPE_2"/>
    <property type="match status" value="1"/>
</dbReference>
<organism evidence="12 13">
    <name type="scientific">Candidatus Ozemobacter sibiricus</name>
    <dbReference type="NCBI Taxonomy" id="2268124"/>
    <lineage>
        <taxon>Bacteria</taxon>
        <taxon>Candidatus Ozemobacteria</taxon>
        <taxon>Candidatus Ozemobacterales</taxon>
        <taxon>Candidatus Ozemobacteraceae</taxon>
        <taxon>Candidatus Ozemobacter</taxon>
    </lineage>
</organism>
<dbReference type="CDD" id="cd01991">
    <property type="entry name" value="Asn_synthase_B_C"/>
    <property type="match status" value="1"/>
</dbReference>
<dbReference type="EC" id="6.3.5.4" evidence="3"/>
<dbReference type="Proteomes" id="UP000252355">
    <property type="component" value="Unassembled WGS sequence"/>
</dbReference>
<dbReference type="Pfam" id="PF00733">
    <property type="entry name" value="Asn_synthase"/>
    <property type="match status" value="1"/>
</dbReference>
<evidence type="ECO:0000256" key="3">
    <source>
        <dbReference type="ARBA" id="ARBA00012737"/>
    </source>
</evidence>
<evidence type="ECO:0000259" key="11">
    <source>
        <dbReference type="PROSITE" id="PS51278"/>
    </source>
</evidence>
<proteinExistence type="inferred from homology"/>
<evidence type="ECO:0000256" key="9">
    <source>
        <dbReference type="PIRSR" id="PIRSR001589-2"/>
    </source>
</evidence>
<dbReference type="PANTHER" id="PTHR43284">
    <property type="entry name" value="ASPARAGINE SYNTHETASE (GLUTAMINE-HYDROLYZING)"/>
    <property type="match status" value="1"/>
</dbReference>
<keyword evidence="4 9" id="KW-0547">Nucleotide-binding</keyword>
<dbReference type="NCBIfam" id="TIGR01536">
    <property type="entry name" value="asn_synth_AEB"/>
    <property type="match status" value="1"/>
</dbReference>
<keyword evidence="5 9" id="KW-0067">ATP-binding</keyword>
<dbReference type="GO" id="GO:0004066">
    <property type="term" value="F:asparagine synthase (glutamine-hydrolyzing) activity"/>
    <property type="evidence" value="ECO:0007669"/>
    <property type="project" value="UniProtKB-EC"/>
</dbReference>
<evidence type="ECO:0000256" key="5">
    <source>
        <dbReference type="ARBA" id="ARBA00022840"/>
    </source>
</evidence>
<dbReference type="SUPFAM" id="SSF56235">
    <property type="entry name" value="N-terminal nucleophile aminohydrolases (Ntn hydrolases)"/>
    <property type="match status" value="1"/>
</dbReference>
<accession>A0A367ZR89</accession>
<dbReference type="AlphaFoldDB" id="A0A367ZR89"/>
<dbReference type="Gene3D" id="3.40.50.620">
    <property type="entry name" value="HUPs"/>
    <property type="match status" value="2"/>
</dbReference>
<comment type="caution">
    <text evidence="12">The sequence shown here is derived from an EMBL/GenBank/DDBJ whole genome shotgun (WGS) entry which is preliminary data.</text>
</comment>
<sequence>MEDQGAEYEPAKERGLTSMCGIAGVFRPAGRPLAAGLDEIARRMTAALSHRGPDGDGFLVDERRGLALGHRRLSILDLSEAGRQPMVSAGGRFVAVLNGEIYNFALLREELERTGQAPAWRGRSDTEVVLAACEAWGVRATIERCQGMFALAIFDRVEGVLHLFRDRFGEKPLYFGVIDGIFLFASEPQALRAFPGRPGTVDRRSLARLLRYNCIPAPHTIWQEFRQLRPGQGVTVTAREGQGAVELASFRYWRLVDVARQARAMPFREGPEAAARHLEALLQAAVRRQMVAEVPVGAFLSGGIDSSLVVALMQEQSDRPVPTFTIGFDDPLYDETEQALLVASRLGTAHTDLRVSAAEAQRVIPDLPRLYAEPFADSSQIPVVLLARLARRQVTVCLSGDGGDEVFGGYTRYIDGARAWRVARCWPRRLRHWLAGQLDRIGATTWARLERWLHRWFPGCVGRTLLADKMPKLAALLRADQIADLYKSMVSLWDDPAALVIGLESDAGAASIWPASFPVGSAETTEWAGRERAASNDWADRGGEWGEEAWAAFAFEGEGAAAEAMMLADALGYLPDDLLVKLDRAAMSVGLETRLPYLDPAVVEFAWRLPLGEKIGGGEGKRILRRLLARRLPGVRFDRTKRGFAIPLGDWLRGPLRDWADDLLSPTRLAREGFLRPEPIQKAWEEHRRGIRAHHYRLWGVLCFEAWLEAQR</sequence>
<keyword evidence="8" id="KW-0028">Amino-acid biosynthesis</keyword>
<dbReference type="CDD" id="cd00712">
    <property type="entry name" value="AsnB"/>
    <property type="match status" value="1"/>
</dbReference>
<dbReference type="InterPro" id="IPR001962">
    <property type="entry name" value="Asn_synthase"/>
</dbReference>
<feature type="binding site" evidence="9">
    <location>
        <position position="125"/>
    </location>
    <ligand>
        <name>L-glutamine</name>
        <dbReference type="ChEBI" id="CHEBI:58359"/>
    </ligand>
</feature>
<dbReference type="SUPFAM" id="SSF52402">
    <property type="entry name" value="Adenine nucleotide alpha hydrolases-like"/>
    <property type="match status" value="1"/>
</dbReference>
<comment type="similarity">
    <text evidence="2">Belongs to the asparagine synthetase family.</text>
</comment>
<comment type="catalytic activity">
    <reaction evidence="7">
        <text>L-aspartate + L-glutamine + ATP + H2O = L-asparagine + L-glutamate + AMP + diphosphate + H(+)</text>
        <dbReference type="Rhea" id="RHEA:12228"/>
        <dbReference type="ChEBI" id="CHEBI:15377"/>
        <dbReference type="ChEBI" id="CHEBI:15378"/>
        <dbReference type="ChEBI" id="CHEBI:29985"/>
        <dbReference type="ChEBI" id="CHEBI:29991"/>
        <dbReference type="ChEBI" id="CHEBI:30616"/>
        <dbReference type="ChEBI" id="CHEBI:33019"/>
        <dbReference type="ChEBI" id="CHEBI:58048"/>
        <dbReference type="ChEBI" id="CHEBI:58359"/>
        <dbReference type="ChEBI" id="CHEBI:456215"/>
        <dbReference type="EC" id="6.3.5.4"/>
    </reaction>
</comment>
<dbReference type="PIRSF" id="PIRSF001589">
    <property type="entry name" value="Asn_synthetase_glu-h"/>
    <property type="match status" value="1"/>
</dbReference>
<feature type="active site" description="For GATase activity" evidence="8">
    <location>
        <position position="20"/>
    </location>
</feature>
<evidence type="ECO:0000313" key="13">
    <source>
        <dbReference type="Proteomes" id="UP000252355"/>
    </source>
</evidence>
<reference evidence="12 13" key="1">
    <citation type="submission" date="2018-05" db="EMBL/GenBank/DDBJ databases">
        <title>A metagenomic window into the 2 km-deep terrestrial subsurface aquifer revealed taxonomically and functionally diverse microbial community comprising novel uncultured bacterial lineages.</title>
        <authorList>
            <person name="Kadnikov V.V."/>
            <person name="Mardanov A.V."/>
            <person name="Beletsky A.V."/>
            <person name="Banks D."/>
            <person name="Pimenov N.V."/>
            <person name="Frank Y.A."/>
            <person name="Karnachuk O.V."/>
            <person name="Ravin N.V."/>
        </authorList>
    </citation>
    <scope>NUCLEOTIDE SEQUENCE [LARGE SCALE GENOMIC DNA]</scope>
    <source>
        <strain evidence="12">BY5</strain>
    </source>
</reference>
<feature type="binding site" evidence="9">
    <location>
        <position position="326"/>
    </location>
    <ligand>
        <name>ATP</name>
        <dbReference type="ChEBI" id="CHEBI:30616"/>
    </ligand>
</feature>
<protein>
    <recommendedName>
        <fullName evidence="3">asparagine synthase (glutamine-hydrolyzing)</fullName>
        <ecNumber evidence="3">6.3.5.4</ecNumber>
    </recommendedName>
</protein>
<feature type="domain" description="Glutamine amidotransferase type-2" evidence="11">
    <location>
        <begin position="20"/>
        <end position="239"/>
    </location>
</feature>
<dbReference type="InterPro" id="IPR051786">
    <property type="entry name" value="ASN_synthetase/amidase"/>
</dbReference>
<evidence type="ECO:0000256" key="6">
    <source>
        <dbReference type="ARBA" id="ARBA00022962"/>
    </source>
</evidence>
<dbReference type="Gene3D" id="3.60.20.10">
    <property type="entry name" value="Glutamine Phosphoribosylpyrophosphate, subunit 1, domain 1"/>
    <property type="match status" value="1"/>
</dbReference>